<reference evidence="1 2" key="1">
    <citation type="submission" date="2016-06" db="EMBL/GenBank/DDBJ databases">
        <authorList>
            <person name="Kjaerup R.B."/>
            <person name="Dalgaard T.S."/>
            <person name="Juul-Madsen H.R."/>
        </authorList>
    </citation>
    <scope>NUCLEOTIDE SEQUENCE [LARGE SCALE GENOMIC DNA]</scope>
</reference>
<dbReference type="EMBL" id="KX397369">
    <property type="protein sequence ID" value="ANZ49495.1"/>
    <property type="molecule type" value="Genomic_DNA"/>
</dbReference>
<name>A0A1B2IE61_9CAUD</name>
<accession>A0A1B2IE61</accession>
<dbReference type="RefSeq" id="YP_009278748.1">
    <property type="nucleotide sequence ID" value="NC_031010.1"/>
</dbReference>
<gene>
    <name evidence="1" type="ORF">KWAN_143</name>
</gene>
<evidence type="ECO:0000313" key="1">
    <source>
        <dbReference type="EMBL" id="ANZ49495.1"/>
    </source>
</evidence>
<dbReference type="GeneID" id="29061987"/>
<sequence>MANARGLLRGPKFSGRHQTIIEEAKTLLVFAKDCDVIKKVVLGKIKPTGGKASGLKFKLMETSVAVEVISPRQWQVLYFIGNPPEVLEVLQHNYPQGLIS</sequence>
<evidence type="ECO:0000313" key="2">
    <source>
        <dbReference type="Proteomes" id="UP000202923"/>
    </source>
</evidence>
<organism evidence="1 2">
    <name type="scientific">Erwinia phage vB_EamM_Kwan</name>
    <dbReference type="NCBI Taxonomy" id="1883374"/>
    <lineage>
        <taxon>Viruses</taxon>
        <taxon>Duplodnaviria</taxon>
        <taxon>Heunggongvirae</taxon>
        <taxon>Uroviricota</taxon>
        <taxon>Caudoviricetes</taxon>
        <taxon>Chimalliviridae</taxon>
        <taxon>Wellingtonvirus</taxon>
        <taxon>Wellingtonvirus wellington</taxon>
    </lineage>
</organism>
<proteinExistence type="predicted"/>
<dbReference type="Proteomes" id="UP000202923">
    <property type="component" value="Genome"/>
</dbReference>
<protein>
    <submittedName>
        <fullName evidence="1">Uncharacterized protein</fullName>
    </submittedName>
</protein>
<dbReference type="KEGG" id="vg:29061987"/>